<keyword evidence="1" id="KW-0812">Transmembrane</keyword>
<dbReference type="EMBL" id="LR778114">
    <property type="protein sequence ID" value="CAB1129816.1"/>
    <property type="molecule type" value="Genomic_DNA"/>
</dbReference>
<evidence type="ECO:0000256" key="1">
    <source>
        <dbReference type="SAM" id="Phobius"/>
    </source>
</evidence>
<keyword evidence="1" id="KW-0472">Membrane</keyword>
<proteinExistence type="predicted"/>
<reference evidence="2 3" key="1">
    <citation type="submission" date="2020-02" db="EMBL/GenBank/DDBJ databases">
        <authorList>
            <person name="Hogendoorn C."/>
        </authorList>
    </citation>
    <scope>NUCLEOTIDE SEQUENCE [LARGE SCALE GENOMIC DNA]</scope>
    <source>
        <strain evidence="2">R501</strain>
    </source>
</reference>
<keyword evidence="1" id="KW-1133">Transmembrane helix</keyword>
<feature type="transmembrane region" description="Helical" evidence="1">
    <location>
        <begin position="75"/>
        <end position="99"/>
    </location>
</feature>
<dbReference type="InterPro" id="IPR047928">
    <property type="entry name" value="Perm_prefix_1"/>
</dbReference>
<accession>A0A6F8ZJ61</accession>
<dbReference type="NCBIfam" id="NF038403">
    <property type="entry name" value="perm_prefix_1"/>
    <property type="match status" value="1"/>
</dbReference>
<dbReference type="AlphaFoldDB" id="A0A6F8ZJ61"/>
<keyword evidence="3" id="KW-1185">Reference proteome</keyword>
<sequence length="239" mass="25217">MDWYEYLEAATAGIRSNRRAAAVRRELFSHLQMAYEEERARGLPEREARAAALATMGDPGLIARAWPEAPPWPEVAAAAGAALLVVPWWLPGVLVLAAASTGWVLHRNRRPAGGSWRLHPVPLLAGAGFGLLAGLEPWWAPLVSGPGFLLVWVVAVTGVMVPAVRRHGASLQAGAAAALAGLAAGAAWRWGGHPAWCAGGPGLWWTARWVRKLALAVAAVLGPAAAIRLVRGLTGRAFV</sequence>
<protein>
    <submittedName>
        <fullName evidence="2">Uncharacterized protein</fullName>
    </submittedName>
</protein>
<dbReference type="KEGG" id="hfv:R50_2319"/>
<gene>
    <name evidence="2" type="ORF">R50_2319</name>
</gene>
<feature type="transmembrane region" description="Helical" evidence="1">
    <location>
        <begin position="120"/>
        <end position="140"/>
    </location>
</feature>
<dbReference type="Proteomes" id="UP000503399">
    <property type="component" value="Chromosome"/>
</dbReference>
<name>A0A6F8ZJ61_9FIRM</name>
<organism evidence="2 3">
    <name type="scientific">Candidatus Hydrogenisulfobacillus filiaventi</name>
    <dbReference type="NCBI Taxonomy" id="2707344"/>
    <lineage>
        <taxon>Bacteria</taxon>
        <taxon>Bacillati</taxon>
        <taxon>Bacillota</taxon>
        <taxon>Clostridia</taxon>
        <taxon>Eubacteriales</taxon>
        <taxon>Clostridiales Family XVII. Incertae Sedis</taxon>
        <taxon>Candidatus Hydrogenisulfobacillus</taxon>
    </lineage>
</organism>
<evidence type="ECO:0000313" key="3">
    <source>
        <dbReference type="Proteomes" id="UP000503399"/>
    </source>
</evidence>
<feature type="transmembrane region" description="Helical" evidence="1">
    <location>
        <begin position="146"/>
        <end position="164"/>
    </location>
</feature>
<feature type="transmembrane region" description="Helical" evidence="1">
    <location>
        <begin position="171"/>
        <end position="190"/>
    </location>
</feature>
<evidence type="ECO:0000313" key="2">
    <source>
        <dbReference type="EMBL" id="CAB1129816.1"/>
    </source>
</evidence>
<feature type="transmembrane region" description="Helical" evidence="1">
    <location>
        <begin position="210"/>
        <end position="230"/>
    </location>
</feature>